<dbReference type="Proteomes" id="UP000192578">
    <property type="component" value="Unassembled WGS sequence"/>
</dbReference>
<evidence type="ECO:0000313" key="5">
    <source>
        <dbReference type="EMBL" id="OQV23617.1"/>
    </source>
</evidence>
<dbReference type="PANTHER" id="PTHR43691">
    <property type="entry name" value="URIDINE PHOSPHORYLASE"/>
    <property type="match status" value="1"/>
</dbReference>
<dbReference type="SUPFAM" id="SSF53167">
    <property type="entry name" value="Purine and uridine phosphorylases"/>
    <property type="match status" value="1"/>
</dbReference>
<name>A0A1W0X7W8_HYPEX</name>
<dbReference type="GO" id="GO:0005829">
    <property type="term" value="C:cytosol"/>
    <property type="evidence" value="ECO:0007669"/>
    <property type="project" value="TreeGrafter"/>
</dbReference>
<evidence type="ECO:0000259" key="4">
    <source>
        <dbReference type="Pfam" id="PF01048"/>
    </source>
</evidence>
<keyword evidence="6" id="KW-1185">Reference proteome</keyword>
<evidence type="ECO:0000313" key="6">
    <source>
        <dbReference type="Proteomes" id="UP000192578"/>
    </source>
</evidence>
<dbReference type="InterPro" id="IPR035994">
    <property type="entry name" value="Nucleoside_phosphorylase_sf"/>
</dbReference>
<gene>
    <name evidence="5" type="ORF">BV898_02362</name>
</gene>
<dbReference type="GO" id="GO:0006218">
    <property type="term" value="P:uridine catabolic process"/>
    <property type="evidence" value="ECO:0007669"/>
    <property type="project" value="TreeGrafter"/>
</dbReference>
<sequence length="481" mass="53003">MDRPLHSGTSTPAEYVPTDLVDSEEDVITSLMKYQALLEKDFRGTGMDVEVLLRQFARLRAAIQRRTSDVGQIGDPSIFRVPNRYVQKARDNGETDHLYHLGLVVTADKTAEAFQDIKYVCVGGTPSRMRGFAVLCLEALQIKVPTGLGVTDLCGGHARYVMYKAGPVLTVSHGMGNPSLSIMLHEVLKLLHYAQASKDVKFIRIGTCGGVGVPGGTTVISDRVYNGIYESFYDQYILGKLVRRPASLDRKLCRDLMFHATKPGISLPVVVGNTMCADDFYEEQARIDGAFCEFSNQDRRDFMEKCYLDYGIRNFEMESLAFAAMTHHAKLRAAVVCVVIVNRLESDQIAVEVEQHLEDWTCRPQRIVAELIKHELMDSANGVDNDLQILRQELATTTDHLYPSVNFPYIIGTGNGTDSAMSSSRGESSLSLSQPVTPDEDRKVMNGRAGMMATASSLLTAGSGAFKSVEPVPVGDEVLLK</sequence>
<dbReference type="NCBIfam" id="TIGR01719">
    <property type="entry name" value="euk_UDPppase"/>
    <property type="match status" value="1"/>
</dbReference>
<dbReference type="Pfam" id="PF01048">
    <property type="entry name" value="PNP_UDP_1"/>
    <property type="match status" value="1"/>
</dbReference>
<dbReference type="InterPro" id="IPR000845">
    <property type="entry name" value="Nucleoside_phosphorylase_d"/>
</dbReference>
<organism evidence="5 6">
    <name type="scientific">Hypsibius exemplaris</name>
    <name type="common">Freshwater tardigrade</name>
    <dbReference type="NCBI Taxonomy" id="2072580"/>
    <lineage>
        <taxon>Eukaryota</taxon>
        <taxon>Metazoa</taxon>
        <taxon>Ecdysozoa</taxon>
        <taxon>Tardigrada</taxon>
        <taxon>Eutardigrada</taxon>
        <taxon>Parachela</taxon>
        <taxon>Hypsibioidea</taxon>
        <taxon>Hypsibiidae</taxon>
        <taxon>Hypsibius</taxon>
    </lineage>
</organism>
<dbReference type="PANTHER" id="PTHR43691:SF11">
    <property type="entry name" value="FI09636P-RELATED"/>
    <property type="match status" value="1"/>
</dbReference>
<dbReference type="EMBL" id="MTYJ01000010">
    <property type="protein sequence ID" value="OQV23617.1"/>
    <property type="molecule type" value="Genomic_DNA"/>
</dbReference>
<feature type="binding site" evidence="2">
    <location>
        <begin position="204"/>
        <end position="207"/>
    </location>
    <ligand>
        <name>phosphate</name>
        <dbReference type="ChEBI" id="CHEBI:43474"/>
    </ligand>
</feature>
<dbReference type="CDD" id="cd17763">
    <property type="entry name" value="UP_hUPP-like"/>
    <property type="match status" value="1"/>
</dbReference>
<comment type="similarity">
    <text evidence="1">Belongs to the PNP/UDP phosphorylase family.</text>
</comment>
<dbReference type="GO" id="GO:0009166">
    <property type="term" value="P:nucleotide catabolic process"/>
    <property type="evidence" value="ECO:0007669"/>
    <property type="project" value="InterPro"/>
</dbReference>
<feature type="domain" description="Nucleoside phosphorylase" evidence="4">
    <location>
        <begin position="118"/>
        <end position="373"/>
    </location>
</feature>
<feature type="compositionally biased region" description="Low complexity" evidence="3">
    <location>
        <begin position="419"/>
        <end position="433"/>
    </location>
</feature>
<feature type="binding site" evidence="2">
    <location>
        <position position="284"/>
    </location>
    <ligand>
        <name>substrate</name>
    </ligand>
</feature>
<evidence type="ECO:0000256" key="2">
    <source>
        <dbReference type="PIRSR" id="PIRSR610059-50"/>
    </source>
</evidence>
<dbReference type="GO" id="GO:0004850">
    <property type="term" value="F:uridine phosphorylase activity"/>
    <property type="evidence" value="ECO:0007669"/>
    <property type="project" value="InterPro"/>
</dbReference>
<reference evidence="6" key="1">
    <citation type="submission" date="2017-01" db="EMBL/GenBank/DDBJ databases">
        <title>Comparative genomics of anhydrobiosis in the tardigrade Hypsibius dujardini.</title>
        <authorList>
            <person name="Yoshida Y."/>
            <person name="Koutsovoulos G."/>
            <person name="Laetsch D."/>
            <person name="Stevens L."/>
            <person name="Kumar S."/>
            <person name="Horikawa D."/>
            <person name="Ishino K."/>
            <person name="Komine S."/>
            <person name="Tomita M."/>
            <person name="Blaxter M."/>
            <person name="Arakawa K."/>
        </authorList>
    </citation>
    <scope>NUCLEOTIDE SEQUENCE [LARGE SCALE GENOMIC DNA]</scope>
    <source>
        <strain evidence="6">Z151</strain>
    </source>
</reference>
<dbReference type="Gene3D" id="3.40.50.1580">
    <property type="entry name" value="Nucleoside phosphorylase domain"/>
    <property type="match status" value="1"/>
</dbReference>
<dbReference type="InterPro" id="IPR010059">
    <property type="entry name" value="Uridine_phosphorylase_euk"/>
</dbReference>
<evidence type="ECO:0000256" key="1">
    <source>
        <dbReference type="ARBA" id="ARBA00010456"/>
    </source>
</evidence>
<evidence type="ECO:0000256" key="3">
    <source>
        <dbReference type="SAM" id="MobiDB-lite"/>
    </source>
</evidence>
<dbReference type="AlphaFoldDB" id="A0A1W0X7W8"/>
<protein>
    <submittedName>
        <fullName evidence="5">Uridine phosphorylase 2</fullName>
    </submittedName>
</protein>
<feature type="binding site" evidence="2">
    <location>
        <position position="286"/>
    </location>
    <ligand>
        <name>substrate</name>
    </ligand>
</feature>
<feature type="region of interest" description="Disordered" evidence="3">
    <location>
        <begin position="418"/>
        <end position="443"/>
    </location>
</feature>
<proteinExistence type="inferred from homology"/>
<accession>A0A1W0X7W8</accession>
<comment type="caution">
    <text evidence="5">The sequence shown here is derived from an EMBL/GenBank/DDBJ whole genome shotgun (WGS) entry which is preliminary data.</text>
</comment>
<dbReference type="OrthoDB" id="204058at2759"/>
<feature type="binding site" evidence="2">
    <location>
        <position position="159"/>
    </location>
    <ligand>
        <name>phosphate</name>
        <dbReference type="ChEBI" id="CHEBI:43474"/>
    </ligand>
</feature>